<dbReference type="SUPFAM" id="SSF141868">
    <property type="entry name" value="EAL domain-like"/>
    <property type="match status" value="1"/>
</dbReference>
<evidence type="ECO:0000259" key="1">
    <source>
        <dbReference type="PROSITE" id="PS50883"/>
    </source>
</evidence>
<dbReference type="InterPro" id="IPR013976">
    <property type="entry name" value="HDOD"/>
</dbReference>
<evidence type="ECO:0000313" key="4">
    <source>
        <dbReference type="Proteomes" id="UP001565220"/>
    </source>
</evidence>
<dbReference type="PROSITE" id="PS51833">
    <property type="entry name" value="HDOD"/>
    <property type="match status" value="1"/>
</dbReference>
<comment type="caution">
    <text evidence="3">The sequence shown here is derived from an EMBL/GenBank/DDBJ whole genome shotgun (WGS) entry which is preliminary data.</text>
</comment>
<gene>
    <name evidence="3" type="ORF">AB8S09_11735</name>
</gene>
<dbReference type="PROSITE" id="PS50883">
    <property type="entry name" value="EAL"/>
    <property type="match status" value="1"/>
</dbReference>
<protein>
    <submittedName>
        <fullName evidence="3">EAL and HDOD domain-containing protein</fullName>
    </submittedName>
</protein>
<proteinExistence type="predicted"/>
<dbReference type="Gene3D" id="1.10.3210.10">
    <property type="entry name" value="Hypothetical protein af1432"/>
    <property type="match status" value="1"/>
</dbReference>
<dbReference type="SMART" id="SM00052">
    <property type="entry name" value="EAL"/>
    <property type="match status" value="1"/>
</dbReference>
<dbReference type="Pfam" id="PF00563">
    <property type="entry name" value="EAL"/>
    <property type="match status" value="1"/>
</dbReference>
<feature type="domain" description="EAL" evidence="1">
    <location>
        <begin position="1"/>
        <end position="209"/>
    </location>
</feature>
<dbReference type="InterPro" id="IPR014408">
    <property type="entry name" value="dGMP_Pdiesterase_EAL/HD-GYP"/>
</dbReference>
<dbReference type="PANTHER" id="PTHR33525">
    <property type="match status" value="1"/>
</dbReference>
<feature type="domain" description="HDOD" evidence="2">
    <location>
        <begin position="203"/>
        <end position="392"/>
    </location>
</feature>
<dbReference type="Gene3D" id="3.20.20.450">
    <property type="entry name" value="EAL domain"/>
    <property type="match status" value="1"/>
</dbReference>
<keyword evidence="4" id="KW-1185">Reference proteome</keyword>
<organism evidence="3 4">
    <name type="scientific">Clostridium lapidicellarium</name>
    <dbReference type="NCBI Taxonomy" id="3240931"/>
    <lineage>
        <taxon>Bacteria</taxon>
        <taxon>Bacillati</taxon>
        <taxon>Bacillota</taxon>
        <taxon>Clostridia</taxon>
        <taxon>Eubacteriales</taxon>
        <taxon>Clostridiaceae</taxon>
        <taxon>Clostridium</taxon>
    </lineage>
</organism>
<dbReference type="PANTHER" id="PTHR33525:SF4">
    <property type="entry name" value="CYCLIC DI-GMP PHOSPHODIESTERASE CDGJ"/>
    <property type="match status" value="1"/>
</dbReference>
<dbReference type="EMBL" id="JBGFFE010000019">
    <property type="protein sequence ID" value="MEY8764300.1"/>
    <property type="molecule type" value="Genomic_DNA"/>
</dbReference>
<dbReference type="Proteomes" id="UP001565220">
    <property type="component" value="Unassembled WGS sequence"/>
</dbReference>
<dbReference type="InterPro" id="IPR052340">
    <property type="entry name" value="RNase_Y/CdgJ"/>
</dbReference>
<evidence type="ECO:0000313" key="3">
    <source>
        <dbReference type="EMBL" id="MEY8764300.1"/>
    </source>
</evidence>
<name>A0ABV4DZJ8_9CLOT</name>
<evidence type="ECO:0000259" key="2">
    <source>
        <dbReference type="PROSITE" id="PS51833"/>
    </source>
</evidence>
<dbReference type="InterPro" id="IPR001633">
    <property type="entry name" value="EAL_dom"/>
</dbReference>
<dbReference type="InterPro" id="IPR035919">
    <property type="entry name" value="EAL_sf"/>
</dbReference>
<dbReference type="Pfam" id="PF08668">
    <property type="entry name" value="HDOD"/>
    <property type="match status" value="1"/>
</dbReference>
<dbReference type="SUPFAM" id="SSF109604">
    <property type="entry name" value="HD-domain/PDEase-like"/>
    <property type="match status" value="1"/>
</dbReference>
<accession>A0ABV4DZJ8</accession>
<reference evidence="3 4" key="1">
    <citation type="submission" date="2024-08" db="EMBL/GenBank/DDBJ databases">
        <title>Clostridium lapicellarii sp. nov., and Clostridium renhuaiense sp. nov., two species isolated from the mud in a fermentation cellar used for producing sauce-flavour Chinese liquors.</title>
        <authorList>
            <person name="Yang F."/>
            <person name="Wang H."/>
            <person name="Chen L.Q."/>
            <person name="Zhou N."/>
            <person name="Lu J.J."/>
            <person name="Pu X.X."/>
            <person name="Wan B."/>
            <person name="Wang L."/>
            <person name="Liu S.J."/>
        </authorList>
    </citation>
    <scope>NUCLEOTIDE SEQUENCE [LARGE SCALE GENOMIC DNA]</scope>
    <source>
        <strain evidence="3 4">MT-113</strain>
    </source>
</reference>
<dbReference type="RefSeq" id="WP_369869180.1">
    <property type="nucleotide sequence ID" value="NZ_JBGFFE010000019.1"/>
</dbReference>
<sequence length="411" mass="47415">MDIFLARQPIIDKSGRVFGYEILFRNSGDSNKYEMSYEDGDKATIRVMQNILVNMGVDRIVGNKKAFINFTENILESDLYSVVSPKNVVIEILEGISPTEKVINSCKFLKKNGFIVVLDDFVFNNTYVELLKFVDSIKIDFLATKGEERKNVIDKAKSINPNLKFIAEKVETLKDFDEAVSLGYSYFQGYYFSKPQIIKGKKIPVNKVIYLNLIKELNSSEFSVENVENLIKKDVSLSYEMLKLINSAKYFFKNKITSIRQTVTLLGEREVKKWIYFICMKPICDDRPQVVMIESLFRAEFSELLVERNKKGSQYPMNAYLTGIMSLMDVILQKPLYEILDELVIPQEVKCALVGKEKNYYSKILDIVIAYQKGEWEKSIMMASCFDIDKEDLAVSYLKSIKWLDDAIPEL</sequence>
<dbReference type="PIRSF" id="PIRSF003180">
    <property type="entry name" value="DiGMPpdiest_YuxH"/>
    <property type="match status" value="1"/>
</dbReference>